<comment type="caution">
    <text evidence="8">The sequence shown here is derived from an EMBL/GenBank/DDBJ whole genome shotgun (WGS) entry which is preliminary data.</text>
</comment>
<dbReference type="NCBIfam" id="TIGR02273">
    <property type="entry name" value="16S_RimM"/>
    <property type="match status" value="1"/>
</dbReference>
<dbReference type="InterPro" id="IPR002676">
    <property type="entry name" value="RimM_N"/>
</dbReference>
<dbReference type="SUPFAM" id="SSF50447">
    <property type="entry name" value="Translation proteins"/>
    <property type="match status" value="1"/>
</dbReference>
<keyword evidence="9" id="KW-1185">Reference proteome</keyword>
<dbReference type="GO" id="GO:0005840">
    <property type="term" value="C:ribosome"/>
    <property type="evidence" value="ECO:0007669"/>
    <property type="project" value="InterPro"/>
</dbReference>
<evidence type="ECO:0000256" key="3">
    <source>
        <dbReference type="ARBA" id="ARBA00022552"/>
    </source>
</evidence>
<keyword evidence="3 5" id="KW-0698">rRNA processing</keyword>
<dbReference type="InterPro" id="IPR011961">
    <property type="entry name" value="RimM"/>
</dbReference>
<evidence type="ECO:0000256" key="2">
    <source>
        <dbReference type="ARBA" id="ARBA00022517"/>
    </source>
</evidence>
<dbReference type="STRING" id="247279.NIES1031_10470"/>
<dbReference type="RefSeq" id="WP_073549333.1">
    <property type="nucleotide sequence ID" value="NZ_CAWMVK010000041.1"/>
</dbReference>
<name>A0A1U7HU59_9CHRO</name>
<dbReference type="OrthoDB" id="9810331at2"/>
<evidence type="ECO:0000259" key="6">
    <source>
        <dbReference type="Pfam" id="PF01782"/>
    </source>
</evidence>
<reference evidence="8 9" key="1">
    <citation type="submission" date="2016-11" db="EMBL/GenBank/DDBJ databases">
        <title>Draft Genome Sequences of Nine Cyanobacterial Strains from Diverse Habitats.</title>
        <authorList>
            <person name="Zhu T."/>
            <person name="Hou S."/>
            <person name="Lu X."/>
            <person name="Hess W.R."/>
        </authorList>
    </citation>
    <scope>NUCLEOTIDE SEQUENCE [LARGE SCALE GENOMIC DNA]</scope>
    <source>
        <strain evidence="8 9">5.2 s.c.1</strain>
    </source>
</reference>
<dbReference type="Gene3D" id="2.40.30.60">
    <property type="entry name" value="RimM"/>
    <property type="match status" value="1"/>
</dbReference>
<dbReference type="GO" id="GO:0043022">
    <property type="term" value="F:ribosome binding"/>
    <property type="evidence" value="ECO:0007669"/>
    <property type="project" value="InterPro"/>
</dbReference>
<evidence type="ECO:0000256" key="1">
    <source>
        <dbReference type="ARBA" id="ARBA00022490"/>
    </source>
</evidence>
<dbReference type="PANTHER" id="PTHR33692:SF1">
    <property type="entry name" value="RIBOSOME MATURATION FACTOR RIMM"/>
    <property type="match status" value="1"/>
</dbReference>
<dbReference type="GO" id="GO:0005737">
    <property type="term" value="C:cytoplasm"/>
    <property type="evidence" value="ECO:0007669"/>
    <property type="project" value="UniProtKB-SubCell"/>
</dbReference>
<comment type="similarity">
    <text evidence="5">Belongs to the RimM family.</text>
</comment>
<accession>A0A1U7HU59</accession>
<dbReference type="GO" id="GO:0006364">
    <property type="term" value="P:rRNA processing"/>
    <property type="evidence" value="ECO:0007669"/>
    <property type="project" value="UniProtKB-UniRule"/>
</dbReference>
<dbReference type="InterPro" id="IPR036976">
    <property type="entry name" value="RimM_N_sf"/>
</dbReference>
<comment type="subunit">
    <text evidence="5">Binds ribosomal protein uS19.</text>
</comment>
<dbReference type="GO" id="GO:0042274">
    <property type="term" value="P:ribosomal small subunit biogenesis"/>
    <property type="evidence" value="ECO:0007669"/>
    <property type="project" value="UniProtKB-UniRule"/>
</dbReference>
<organism evidence="8 9">
    <name type="scientific">Chroogloeocystis siderophila 5.2 s.c.1</name>
    <dbReference type="NCBI Taxonomy" id="247279"/>
    <lineage>
        <taxon>Bacteria</taxon>
        <taxon>Bacillati</taxon>
        <taxon>Cyanobacteriota</taxon>
        <taxon>Cyanophyceae</taxon>
        <taxon>Oscillatoriophycideae</taxon>
        <taxon>Chroococcales</taxon>
        <taxon>Chroococcaceae</taxon>
        <taxon>Chroogloeocystis</taxon>
    </lineage>
</organism>
<dbReference type="Gene3D" id="2.30.30.240">
    <property type="entry name" value="PRC-barrel domain"/>
    <property type="match status" value="1"/>
</dbReference>
<proteinExistence type="inferred from homology"/>
<evidence type="ECO:0000256" key="4">
    <source>
        <dbReference type="ARBA" id="ARBA00023186"/>
    </source>
</evidence>
<keyword evidence="1 5" id="KW-0963">Cytoplasm</keyword>
<feature type="domain" description="Ribosome maturation factor RimM PRC barrel" evidence="7">
    <location>
        <begin position="120"/>
        <end position="193"/>
    </location>
</feature>
<feature type="domain" description="RimM N-terminal" evidence="6">
    <location>
        <begin position="22"/>
        <end position="106"/>
    </location>
</feature>
<evidence type="ECO:0000259" key="7">
    <source>
        <dbReference type="Pfam" id="PF24986"/>
    </source>
</evidence>
<evidence type="ECO:0000313" key="9">
    <source>
        <dbReference type="Proteomes" id="UP000185984"/>
    </source>
</evidence>
<dbReference type="InterPro" id="IPR009000">
    <property type="entry name" value="Transl_B-barrel_sf"/>
</dbReference>
<dbReference type="InterPro" id="IPR056792">
    <property type="entry name" value="PRC_RimM"/>
</dbReference>
<dbReference type="HAMAP" id="MF_00014">
    <property type="entry name" value="Ribosome_mat_RimM"/>
    <property type="match status" value="1"/>
</dbReference>
<dbReference type="EMBL" id="MRCC01000007">
    <property type="protein sequence ID" value="OKH27122.1"/>
    <property type="molecule type" value="Genomic_DNA"/>
</dbReference>
<gene>
    <name evidence="5" type="primary">rimM</name>
    <name evidence="8" type="ORF">NIES1031_10470</name>
</gene>
<protein>
    <recommendedName>
        <fullName evidence="5">Ribosome maturation factor RimM</fullName>
    </recommendedName>
</protein>
<dbReference type="Pfam" id="PF01782">
    <property type="entry name" value="RimM"/>
    <property type="match status" value="1"/>
</dbReference>
<sequence length="196" mass="21711">MANHKGAKDAKLEQESSGWLEIGRIVAPQGLNGEVRVYPDTDFPERFEQPGTRWVLCSPDEEPRPIELLSGRYLAGKNLYVVEFLGVENRDQAEALRGCKLLVPVSDRPILGEDEYHVLDLVGLEVIMQESGAKIGAVVDVVPAGNDLLEVKLYQDPIADNNSRTVLIPFVKEIVPVVDLQARYVEINPPPGLMEI</sequence>
<evidence type="ECO:0000313" key="8">
    <source>
        <dbReference type="EMBL" id="OKH27122.1"/>
    </source>
</evidence>
<dbReference type="InterPro" id="IPR011033">
    <property type="entry name" value="PRC_barrel-like_sf"/>
</dbReference>
<comment type="domain">
    <text evidence="5">The PRC barrel domain binds ribosomal protein uS19.</text>
</comment>
<comment type="function">
    <text evidence="5">An accessory protein needed during the final step in the assembly of 30S ribosomal subunit, possibly for assembly of the head region. Essential for efficient processing of 16S rRNA. May be needed both before and after RbfA during the maturation of 16S rRNA. It has affinity for free ribosomal 30S subunits but not for 70S ribosomes.</text>
</comment>
<evidence type="ECO:0000256" key="5">
    <source>
        <dbReference type="HAMAP-Rule" id="MF_00014"/>
    </source>
</evidence>
<dbReference type="Proteomes" id="UP000185984">
    <property type="component" value="Unassembled WGS sequence"/>
</dbReference>
<keyword evidence="4 5" id="KW-0143">Chaperone</keyword>
<comment type="subcellular location">
    <subcellularLocation>
        <location evidence="5">Cytoplasm</location>
    </subcellularLocation>
</comment>
<dbReference type="SUPFAM" id="SSF50346">
    <property type="entry name" value="PRC-barrel domain"/>
    <property type="match status" value="1"/>
</dbReference>
<dbReference type="Pfam" id="PF24986">
    <property type="entry name" value="PRC_RimM"/>
    <property type="match status" value="1"/>
</dbReference>
<keyword evidence="2 5" id="KW-0690">Ribosome biogenesis</keyword>
<dbReference type="AlphaFoldDB" id="A0A1U7HU59"/>
<dbReference type="PANTHER" id="PTHR33692">
    <property type="entry name" value="RIBOSOME MATURATION FACTOR RIMM"/>
    <property type="match status" value="1"/>
</dbReference>